<evidence type="ECO:0000256" key="1">
    <source>
        <dbReference type="SAM" id="MobiDB-lite"/>
    </source>
</evidence>
<keyword evidence="2" id="KW-0812">Transmembrane</keyword>
<feature type="transmembrane region" description="Helical" evidence="2">
    <location>
        <begin position="38"/>
        <end position="58"/>
    </location>
</feature>
<dbReference type="OrthoDB" id="3695687at2"/>
<dbReference type="STRING" id="65499.SAMN04488000_10160"/>
<dbReference type="RefSeq" id="WP_089907623.1">
    <property type="nucleotide sequence ID" value="NZ_FOFV01000001.1"/>
</dbReference>
<sequence>MNIEDELRGALHIAAPPPTTTLEAVVKRGRRRVFAQRAGAALGVVAVVAGIGFSAATLNHAAPPPQQADEPNHGPATVEHSLGWPRVVTPAQQPYGTWTPGSSAPPVPGRPVVDVPMCNMRMATQEVVLSTEPFTADFTARLLERVPRELSDKKIGNAPGNSVLQAVEFDITDAGGTGSLRVTGGRFTGTPQAYADDALWETGDCEPPRRLVLSNGTIVQLHAVRPFEPFQSLVQRLSVFRNDGLLVQLELRNFGSPDLAPDPKQQGQWRRTGAGRPTLPLSEEEFSRLGLVVAATT</sequence>
<protein>
    <submittedName>
        <fullName evidence="3">Uncharacterized protein</fullName>
    </submittedName>
</protein>
<dbReference type="Proteomes" id="UP000199503">
    <property type="component" value="Unassembled WGS sequence"/>
</dbReference>
<reference evidence="4" key="1">
    <citation type="submission" date="2016-10" db="EMBL/GenBank/DDBJ databases">
        <authorList>
            <person name="Varghese N."/>
            <person name="Submissions S."/>
        </authorList>
    </citation>
    <scope>NUCLEOTIDE SEQUENCE [LARGE SCALE GENOMIC DNA]</scope>
    <source>
        <strain evidence="4">DSM 44437</strain>
    </source>
</reference>
<keyword evidence="2" id="KW-1133">Transmembrane helix</keyword>
<proteinExistence type="predicted"/>
<gene>
    <name evidence="3" type="ORF">SAMN04488000_10160</name>
</gene>
<name>A0A1H9A8L1_9PSEU</name>
<dbReference type="AlphaFoldDB" id="A0A1H9A8L1"/>
<feature type="region of interest" description="Disordered" evidence="1">
    <location>
        <begin position="61"/>
        <end position="80"/>
    </location>
</feature>
<feature type="region of interest" description="Disordered" evidence="1">
    <location>
        <begin position="256"/>
        <end position="278"/>
    </location>
</feature>
<evidence type="ECO:0000313" key="4">
    <source>
        <dbReference type="Proteomes" id="UP000199503"/>
    </source>
</evidence>
<organism evidence="3 4">
    <name type="scientific">Lentzea albida</name>
    <dbReference type="NCBI Taxonomy" id="65499"/>
    <lineage>
        <taxon>Bacteria</taxon>
        <taxon>Bacillati</taxon>
        <taxon>Actinomycetota</taxon>
        <taxon>Actinomycetes</taxon>
        <taxon>Pseudonocardiales</taxon>
        <taxon>Pseudonocardiaceae</taxon>
        <taxon>Lentzea</taxon>
    </lineage>
</organism>
<evidence type="ECO:0000256" key="2">
    <source>
        <dbReference type="SAM" id="Phobius"/>
    </source>
</evidence>
<evidence type="ECO:0000313" key="3">
    <source>
        <dbReference type="EMBL" id="SEP72773.1"/>
    </source>
</evidence>
<feature type="compositionally biased region" description="Polar residues" evidence="1">
    <location>
        <begin position="90"/>
        <end position="102"/>
    </location>
</feature>
<accession>A0A1H9A8L1</accession>
<feature type="region of interest" description="Disordered" evidence="1">
    <location>
        <begin position="90"/>
        <end position="109"/>
    </location>
</feature>
<keyword evidence="2" id="KW-0472">Membrane</keyword>
<dbReference type="EMBL" id="FOFV01000001">
    <property type="protein sequence ID" value="SEP72773.1"/>
    <property type="molecule type" value="Genomic_DNA"/>
</dbReference>
<keyword evidence="4" id="KW-1185">Reference proteome</keyword>